<accession>A0ABM7P382</accession>
<dbReference type="Pfam" id="PF03186">
    <property type="entry name" value="CobD_Cbib"/>
    <property type="match status" value="1"/>
</dbReference>
<feature type="transmembrane region" description="Helical" evidence="9">
    <location>
        <begin position="76"/>
        <end position="98"/>
    </location>
</feature>
<dbReference type="InterPro" id="IPR004485">
    <property type="entry name" value="Cobalamin_biosynth_CobD/CbiB"/>
</dbReference>
<evidence type="ECO:0000256" key="4">
    <source>
        <dbReference type="ARBA" id="ARBA00022475"/>
    </source>
</evidence>
<evidence type="ECO:0000256" key="5">
    <source>
        <dbReference type="ARBA" id="ARBA00022573"/>
    </source>
</evidence>
<keyword evidence="11" id="KW-1185">Reference proteome</keyword>
<comment type="function">
    <text evidence="9">Converts cobyric acid to cobinamide by the addition of aminopropanol on the F carboxylic group.</text>
</comment>
<evidence type="ECO:0000256" key="3">
    <source>
        <dbReference type="ARBA" id="ARBA00006263"/>
    </source>
</evidence>
<comment type="pathway">
    <text evidence="2 9">Cofactor biosynthesis; adenosylcobalamin biosynthesis.</text>
</comment>
<dbReference type="HAMAP" id="MF_00024">
    <property type="entry name" value="CobD_CbiB"/>
    <property type="match status" value="1"/>
</dbReference>
<dbReference type="PANTHER" id="PTHR34308:SF1">
    <property type="entry name" value="COBALAMIN BIOSYNTHESIS PROTEIN CBIB"/>
    <property type="match status" value="1"/>
</dbReference>
<keyword evidence="4 9" id="KW-1003">Cell membrane</keyword>
<gene>
    <name evidence="9 10" type="primary">cobD</name>
    <name evidence="10" type="ORF">PSDVSF_04610</name>
</gene>
<keyword evidence="7 9" id="KW-1133">Transmembrane helix</keyword>
<comment type="subcellular location">
    <subcellularLocation>
        <location evidence="1 9">Cell membrane</location>
        <topology evidence="1 9">Multi-pass membrane protein</topology>
    </subcellularLocation>
</comment>
<dbReference type="RefSeq" id="WP_229593230.1">
    <property type="nucleotide sequence ID" value="NZ_AP024485.1"/>
</dbReference>
<comment type="similarity">
    <text evidence="3 9">Belongs to the CobD/CbiB family.</text>
</comment>
<keyword evidence="6 9" id="KW-0812">Transmembrane</keyword>
<dbReference type="NCBIfam" id="TIGR00380">
    <property type="entry name" value="cobal_cbiB"/>
    <property type="match status" value="1"/>
</dbReference>
<feature type="transmembrane region" description="Helical" evidence="9">
    <location>
        <begin position="245"/>
        <end position="266"/>
    </location>
</feature>
<evidence type="ECO:0000256" key="1">
    <source>
        <dbReference type="ARBA" id="ARBA00004651"/>
    </source>
</evidence>
<feature type="transmembrane region" description="Helical" evidence="9">
    <location>
        <begin position="152"/>
        <end position="170"/>
    </location>
</feature>
<dbReference type="EMBL" id="AP024485">
    <property type="protein sequence ID" value="BCS87219.1"/>
    <property type="molecule type" value="Genomic_DNA"/>
</dbReference>
<evidence type="ECO:0000313" key="11">
    <source>
        <dbReference type="Proteomes" id="UP001053296"/>
    </source>
</evidence>
<evidence type="ECO:0000256" key="7">
    <source>
        <dbReference type="ARBA" id="ARBA00022989"/>
    </source>
</evidence>
<evidence type="ECO:0000256" key="9">
    <source>
        <dbReference type="HAMAP-Rule" id="MF_00024"/>
    </source>
</evidence>
<dbReference type="Proteomes" id="UP001053296">
    <property type="component" value="Chromosome"/>
</dbReference>
<keyword evidence="5 9" id="KW-0169">Cobalamin biosynthesis</keyword>
<evidence type="ECO:0000256" key="2">
    <source>
        <dbReference type="ARBA" id="ARBA00004953"/>
    </source>
</evidence>
<evidence type="ECO:0000256" key="8">
    <source>
        <dbReference type="ARBA" id="ARBA00023136"/>
    </source>
</evidence>
<reference evidence="10" key="1">
    <citation type="journal article" date="2022" name="Arch. Microbiol.">
        <title>Pseudodesulfovibrio sediminis sp. nov., a mesophilic and neutrophilic sulfate-reducing bacterium isolated from sediment of a brackish lake.</title>
        <authorList>
            <person name="Takahashi A."/>
            <person name="Kojima H."/>
            <person name="Watanabe M."/>
            <person name="Fukui M."/>
        </authorList>
    </citation>
    <scope>NUCLEOTIDE SEQUENCE</scope>
    <source>
        <strain evidence="10">SF6</strain>
    </source>
</reference>
<name>A0ABM7P382_9BACT</name>
<evidence type="ECO:0000313" key="10">
    <source>
        <dbReference type="EMBL" id="BCS87219.1"/>
    </source>
</evidence>
<keyword evidence="8 9" id="KW-0472">Membrane</keyword>
<evidence type="ECO:0000256" key="6">
    <source>
        <dbReference type="ARBA" id="ARBA00022692"/>
    </source>
</evidence>
<feature type="transmembrane region" description="Helical" evidence="9">
    <location>
        <begin position="49"/>
        <end position="69"/>
    </location>
</feature>
<dbReference type="PANTHER" id="PTHR34308">
    <property type="entry name" value="COBALAMIN BIOSYNTHESIS PROTEIN CBIB"/>
    <property type="match status" value="1"/>
</dbReference>
<protein>
    <recommendedName>
        <fullName evidence="9">Cobalamin biosynthesis protein CobD</fullName>
    </recommendedName>
</protein>
<sequence>MEIYYAFIIPVLAIVIDRVFGDPHSLPHPVRLIGKGLDMFEKAARDIDINLRPTGWGAIFLFSGLAWVVTKSLASIPYVGVIIVLYLAYAGLALGSLLNESNKVANLLDEGNLEEARQKLGLLVSRDTEALDENGLRRTLAETLSENFNDGFVAPLFYLLLCGVGGLWVYKTVSTMDSMWGYKTEKYKDLGEGAARVDDVLAYIPARITACLMILVGKIRGLNFKDAWSNFVFDARKMESPNAGWPMAAAAWLVGAQMGGSTVYFGKIKEKPILGLKGVEWSKEKVQLLLGLCRWTGFLTACILIPLLGLLRLVF</sequence>
<proteinExistence type="inferred from homology"/>
<feature type="transmembrane region" description="Helical" evidence="9">
    <location>
        <begin position="286"/>
        <end position="311"/>
    </location>
</feature>
<organism evidence="10 11">
    <name type="scientific">Pseudodesulfovibrio sediminis</name>
    <dbReference type="NCBI Taxonomy" id="2810563"/>
    <lineage>
        <taxon>Bacteria</taxon>
        <taxon>Pseudomonadati</taxon>
        <taxon>Thermodesulfobacteriota</taxon>
        <taxon>Desulfovibrionia</taxon>
        <taxon>Desulfovibrionales</taxon>
        <taxon>Desulfovibrionaceae</taxon>
    </lineage>
</organism>